<gene>
    <name evidence="2" type="ORF">HNY73_000801</name>
</gene>
<name>A0A8T0G3J7_ARGBR</name>
<evidence type="ECO:0000313" key="3">
    <source>
        <dbReference type="Proteomes" id="UP000807504"/>
    </source>
</evidence>
<feature type="region of interest" description="Disordered" evidence="1">
    <location>
        <begin position="1188"/>
        <end position="1212"/>
    </location>
</feature>
<keyword evidence="3" id="KW-1185">Reference proteome</keyword>
<accession>A0A8T0G3J7</accession>
<comment type="caution">
    <text evidence="2">The sequence shown here is derived from an EMBL/GenBank/DDBJ whole genome shotgun (WGS) entry which is preliminary data.</text>
</comment>
<dbReference type="Proteomes" id="UP000807504">
    <property type="component" value="Unassembled WGS sequence"/>
</dbReference>
<dbReference type="AlphaFoldDB" id="A0A8T0G3J7"/>
<feature type="compositionally biased region" description="Basic and acidic residues" evidence="1">
    <location>
        <begin position="714"/>
        <end position="724"/>
    </location>
</feature>
<evidence type="ECO:0000313" key="2">
    <source>
        <dbReference type="EMBL" id="KAF8796429.1"/>
    </source>
</evidence>
<evidence type="ECO:0000256" key="1">
    <source>
        <dbReference type="SAM" id="MobiDB-lite"/>
    </source>
</evidence>
<feature type="region of interest" description="Disordered" evidence="1">
    <location>
        <begin position="597"/>
        <end position="643"/>
    </location>
</feature>
<reference evidence="2" key="2">
    <citation type="submission" date="2020-06" db="EMBL/GenBank/DDBJ databases">
        <authorList>
            <person name="Sheffer M."/>
        </authorList>
    </citation>
    <scope>NUCLEOTIDE SEQUENCE</scope>
</reference>
<proteinExistence type="predicted"/>
<organism evidence="2 3">
    <name type="scientific">Argiope bruennichi</name>
    <name type="common">Wasp spider</name>
    <name type="synonym">Aranea bruennichi</name>
    <dbReference type="NCBI Taxonomy" id="94029"/>
    <lineage>
        <taxon>Eukaryota</taxon>
        <taxon>Metazoa</taxon>
        <taxon>Ecdysozoa</taxon>
        <taxon>Arthropoda</taxon>
        <taxon>Chelicerata</taxon>
        <taxon>Arachnida</taxon>
        <taxon>Araneae</taxon>
        <taxon>Araneomorphae</taxon>
        <taxon>Entelegynae</taxon>
        <taxon>Araneoidea</taxon>
        <taxon>Araneidae</taxon>
        <taxon>Argiope</taxon>
    </lineage>
</organism>
<sequence length="1212" mass="137042">MLEDGPVEDSEDFGTEEPVCIDGVIFYGPITDRERIVKERFERRQKERLKPQFLPAPSNKEFSGSMTMASEESKNDINDVSIYESFSIDESKYESFNDSLDERKFLNPNEINVSKFSSENINFNKRKFQGKQMLKGSICDSLEDIHSLVSNVEKLSISEEIENINIYEKNHIYDDSLRNDVCLENKKINSVDQNYDDDSLAILDFEKTFDDSLEEADILSFSHMDNVVILRNGENAEISVENLAKENAVTKNLFETSVEVIFENAGYFENSEEGNAEIPKQLSFTADSLSLSENMSKDSLDGLPVNPKYLKQKTSKKSLSSLNRDASRNSLELEYCDNMPTMNDMDSNCVSKQNLSHNFNEHAKEQFTDIKRNIFDSDDTIIIEDSFIKSPEVTTSIKKENPIKDTFSVNQQVKDFSFQKKDSWCKNDCIKSYSDSASASNTHSAVIKNDIKISDESINKIDIHPNDTICIDDSFIMPQNTSLIKDESHLINTENQKNNQENVATEYPNDIIYVANFVQPRLNIKSEKCIPNEKVSKKHINSKFCTQNPIKQEPENLKIESHPNDTICIDDSFNLPQNNSLNQDELYSFETQQFENQKDTKHILSSKIKSPPKPKLSDDSFIASSPPMLNKNSGKNSSSLKKKKEKFIQGEDFKSCFQSPVKHHLRHLEKNDERNFTANDTICIDNSPIEPLSIKMEKKNPSLNNSSKKSRKSPHQDKNTDSKIHIKSPIKHHVRHVEKNDKIRISNSNDTVYIDNSCAESLRVKTEKKSLPSNKDTKAPEFKKDLLNKRQFAAHQIAKAFDSSSEEFTKSSISNNTLKDSKNVIDYFKDALVLPKDLPKDSNLKLQLEVVFDENQGLNIVSVSTIDQCARNISPSITKVDSRREIVGITNQSPDLIDKNQAIAEPKVIEKISENSIASDKIICKGCSPDIPEVKPFVTKNCLEKNKTDSIFASDAQNGANEHNAHLLEALDLHDTSCSFIDNGFLQSRDSIMPLNLCIRNRSNENIYQYISKSESKENIPFLDKELVASDHSKSKKRSSTKVSNKTPSQMNCITDVKKSGSKANSTTKIPIRKIDNPFFTPVHQKVSKDVKSGSSTEKIFKNPLVKSVSATDNLTSAKPQETPRKHHFCSVRNSISRVPKSTPRPIPKKFQNIESPIAKYIGKPQIYTPLKTTHRFDGNLIVGNTEKTNKNGIKTPNSACKGSPQCSTGKL</sequence>
<protein>
    <submittedName>
        <fullName evidence="2">Uncharacterized protein</fullName>
    </submittedName>
</protein>
<feature type="compositionally biased region" description="Polar residues" evidence="1">
    <location>
        <begin position="1191"/>
        <end position="1212"/>
    </location>
</feature>
<feature type="compositionally biased region" description="Low complexity" evidence="1">
    <location>
        <begin position="630"/>
        <end position="639"/>
    </location>
</feature>
<dbReference type="EMBL" id="JABXBU010000001">
    <property type="protein sequence ID" value="KAF8796429.1"/>
    <property type="molecule type" value="Genomic_DNA"/>
</dbReference>
<reference evidence="2" key="1">
    <citation type="journal article" date="2020" name="bioRxiv">
        <title>Chromosome-level reference genome of the European wasp spider Argiope bruennichi: a resource for studies on range expansion and evolutionary adaptation.</title>
        <authorList>
            <person name="Sheffer M.M."/>
            <person name="Hoppe A."/>
            <person name="Krehenwinkel H."/>
            <person name="Uhl G."/>
            <person name="Kuss A.W."/>
            <person name="Jensen L."/>
            <person name="Jensen C."/>
            <person name="Gillespie R.G."/>
            <person name="Hoff K.J."/>
            <person name="Prost S."/>
        </authorList>
    </citation>
    <scope>NUCLEOTIDE SEQUENCE</scope>
</reference>
<feature type="region of interest" description="Disordered" evidence="1">
    <location>
        <begin position="693"/>
        <end position="727"/>
    </location>
</feature>